<keyword evidence="5" id="KW-1003">Cell membrane</keyword>
<evidence type="ECO:0000256" key="17">
    <source>
        <dbReference type="ARBA" id="ARBA00049902"/>
    </source>
</evidence>
<accession>A0ABW5KU88</accession>
<evidence type="ECO:0000256" key="8">
    <source>
        <dbReference type="ARBA" id="ARBA00022676"/>
    </source>
</evidence>
<evidence type="ECO:0000256" key="9">
    <source>
        <dbReference type="ARBA" id="ARBA00022679"/>
    </source>
</evidence>
<gene>
    <name evidence="21" type="ORF">ACFSQP_05600</name>
</gene>
<dbReference type="SUPFAM" id="SSF53955">
    <property type="entry name" value="Lysozyme-like"/>
    <property type="match status" value="1"/>
</dbReference>
<comment type="similarity">
    <text evidence="3">In the C-terminal section; belongs to the transpeptidase family.</text>
</comment>
<dbReference type="PANTHER" id="PTHR32282">
    <property type="entry name" value="BINDING PROTEIN TRANSPEPTIDASE, PUTATIVE-RELATED"/>
    <property type="match status" value="1"/>
</dbReference>
<dbReference type="Pfam" id="PF00905">
    <property type="entry name" value="Transpeptidase"/>
    <property type="match status" value="1"/>
</dbReference>
<keyword evidence="13 18" id="KW-0472">Membrane</keyword>
<feature type="domain" description="Penicillin-binding protein transpeptidase" evidence="19">
    <location>
        <begin position="421"/>
        <end position="660"/>
    </location>
</feature>
<dbReference type="Gene3D" id="3.40.710.10">
    <property type="entry name" value="DD-peptidase/beta-lactamase superfamily"/>
    <property type="match status" value="2"/>
</dbReference>
<dbReference type="RefSeq" id="WP_376892428.1">
    <property type="nucleotide sequence ID" value="NZ_JBHULS010000002.1"/>
</dbReference>
<keyword evidence="12" id="KW-0573">Peptidoglycan synthesis</keyword>
<evidence type="ECO:0000256" key="18">
    <source>
        <dbReference type="SAM" id="Phobius"/>
    </source>
</evidence>
<reference evidence="22" key="1">
    <citation type="journal article" date="2019" name="Int. J. Syst. Evol. Microbiol.">
        <title>The Global Catalogue of Microorganisms (GCM) 10K type strain sequencing project: providing services to taxonomists for standard genome sequencing and annotation.</title>
        <authorList>
            <consortium name="The Broad Institute Genomics Platform"/>
            <consortium name="The Broad Institute Genome Sequencing Center for Infectious Disease"/>
            <person name="Wu L."/>
            <person name="Ma J."/>
        </authorList>
    </citation>
    <scope>NUCLEOTIDE SEQUENCE [LARGE SCALE GENOMIC DNA]</scope>
    <source>
        <strain evidence="22">KCTC 42587</strain>
    </source>
</reference>
<dbReference type="InterPro" id="IPR023346">
    <property type="entry name" value="Lysozyme-like_dom_sf"/>
</dbReference>
<keyword evidence="6" id="KW-0121">Carboxypeptidase</keyword>
<keyword evidence="15" id="KW-0961">Cell wall biogenesis/degradation</keyword>
<keyword evidence="18" id="KW-1133">Transmembrane helix</keyword>
<keyword evidence="9" id="KW-0808">Transferase</keyword>
<comment type="catalytic activity">
    <reaction evidence="16">
        <text>Preferential cleavage: (Ac)2-L-Lys-D-Ala-|-D-Ala. Also transpeptidation of peptidyl-alanyl moieties that are N-acyl substituents of D-alanine.</text>
        <dbReference type="EC" id="3.4.16.4"/>
    </reaction>
</comment>
<comment type="subcellular location">
    <subcellularLocation>
        <location evidence="1">Cell membrane</location>
    </subcellularLocation>
</comment>
<comment type="similarity">
    <text evidence="4">In the N-terminal section; belongs to the glycosyltransferase 51 family.</text>
</comment>
<dbReference type="InterPro" id="IPR001460">
    <property type="entry name" value="PCN-bd_Tpept"/>
</dbReference>
<evidence type="ECO:0000256" key="12">
    <source>
        <dbReference type="ARBA" id="ARBA00022984"/>
    </source>
</evidence>
<evidence type="ECO:0000256" key="3">
    <source>
        <dbReference type="ARBA" id="ARBA00007090"/>
    </source>
</evidence>
<evidence type="ECO:0000256" key="5">
    <source>
        <dbReference type="ARBA" id="ARBA00022475"/>
    </source>
</evidence>
<evidence type="ECO:0000256" key="11">
    <source>
        <dbReference type="ARBA" id="ARBA00022960"/>
    </source>
</evidence>
<dbReference type="SUPFAM" id="SSF56601">
    <property type="entry name" value="beta-lactamase/transpeptidase-like"/>
    <property type="match status" value="1"/>
</dbReference>
<keyword evidence="7" id="KW-0645">Protease</keyword>
<keyword evidence="18" id="KW-0812">Transmembrane</keyword>
<evidence type="ECO:0000256" key="10">
    <source>
        <dbReference type="ARBA" id="ARBA00022801"/>
    </source>
</evidence>
<keyword evidence="11" id="KW-0133">Cell shape</keyword>
<evidence type="ECO:0000256" key="14">
    <source>
        <dbReference type="ARBA" id="ARBA00023268"/>
    </source>
</evidence>
<organism evidence="21 22">
    <name type="scientific">Bizionia sediminis</name>
    <dbReference type="NCBI Taxonomy" id="1737064"/>
    <lineage>
        <taxon>Bacteria</taxon>
        <taxon>Pseudomonadati</taxon>
        <taxon>Bacteroidota</taxon>
        <taxon>Flavobacteriia</taxon>
        <taxon>Flavobacteriales</taxon>
        <taxon>Flavobacteriaceae</taxon>
        <taxon>Bizionia</taxon>
    </lineage>
</organism>
<dbReference type="InterPro" id="IPR050396">
    <property type="entry name" value="Glycosyltr_51/Transpeptidase"/>
</dbReference>
<sequence>MKQIQYIFKHKWLKWLLFVITTIILCFTALFLSVYFGLFGKVPTQANLIVLKQAEATQVLDQDNYLIGKYYIFDRQPLPYEAFPKHLINALVATEDVRFYQHKGIDYVSLVRVFFKSILLQNESAGGGSTITLQLAKNLFGRQDYPVFSIVINKFKEAIVAKRMEQVYSKQDILTQYLNTVPFPDNTYGIESAAQKFFNKSATQLTIAEAATLVGTLKATSYYNPRKWPERTMGRRDVVINQMVKYGYLEQPKAAALKTEALNLNYRSFNHDLGLAPYFREQVKQQVQLVLKNYKKPDGDSYNIYTDGLKVHTTLNSQMQTMAEEAMKAHMAKLQVAFEASYGKNAPWQSNKPAFKKALQGVAEYQRLKKAGFSEQAINDSLAVKKGITIFSWQGDSTALFSVKDSLQHYLKLLNTGMLSINPKTGAILTYIGGIDYRHFKYDRVWQSERQVGSTFKPFVYTAAIENGIKPCSYYAIDAVTYTNYKNWTPTNAGQDPDEKTNTNYNLEKALSHSVNTIAVKVLNDVGISKVHELVQKMGITKTLPSEPSLALGVAEISLKELIGAYASYVNNGYGVKPYMITKIEDKNGNIIADFEPERQAKQAFSDYTRQVLLEMMQETVNSGTASRLRTTYNLTNAIAGKTGTTQDNKDGWFVAITPQLVTITWVGNDNYNIGFKTTALGQGANSALPMFARFYQKLNADAAFNAITKSTFETPSNDVLNDLDCKLEKEDGFFKKLFKRRKKEAKFKGD</sequence>
<feature type="transmembrane region" description="Helical" evidence="18">
    <location>
        <begin position="12"/>
        <end position="38"/>
    </location>
</feature>
<dbReference type="InterPro" id="IPR036950">
    <property type="entry name" value="PBP_transglycosylase"/>
</dbReference>
<evidence type="ECO:0000256" key="6">
    <source>
        <dbReference type="ARBA" id="ARBA00022645"/>
    </source>
</evidence>
<dbReference type="Pfam" id="PF00912">
    <property type="entry name" value="Transgly"/>
    <property type="match status" value="1"/>
</dbReference>
<dbReference type="EMBL" id="JBHULS010000002">
    <property type="protein sequence ID" value="MFD2551286.1"/>
    <property type="molecule type" value="Genomic_DNA"/>
</dbReference>
<proteinExistence type="inferred from homology"/>
<evidence type="ECO:0000256" key="2">
    <source>
        <dbReference type="ARBA" id="ARBA00004752"/>
    </source>
</evidence>
<evidence type="ECO:0000313" key="22">
    <source>
        <dbReference type="Proteomes" id="UP001597472"/>
    </source>
</evidence>
<comment type="catalytic activity">
    <reaction evidence="17">
        <text>[GlcNAc-(1-&gt;4)-Mur2Ac(oyl-L-Ala-gamma-D-Glu-L-Lys-D-Ala-D-Ala)](n)-di-trans,octa-cis-undecaprenyl diphosphate + beta-D-GlcNAc-(1-&gt;4)-Mur2Ac(oyl-L-Ala-gamma-D-Glu-L-Lys-D-Ala-D-Ala)-di-trans,octa-cis-undecaprenyl diphosphate = [GlcNAc-(1-&gt;4)-Mur2Ac(oyl-L-Ala-gamma-D-Glu-L-Lys-D-Ala-D-Ala)](n+1)-di-trans,octa-cis-undecaprenyl diphosphate + di-trans,octa-cis-undecaprenyl diphosphate + H(+)</text>
        <dbReference type="Rhea" id="RHEA:23708"/>
        <dbReference type="Rhea" id="RHEA-COMP:9602"/>
        <dbReference type="Rhea" id="RHEA-COMP:9603"/>
        <dbReference type="ChEBI" id="CHEBI:15378"/>
        <dbReference type="ChEBI" id="CHEBI:58405"/>
        <dbReference type="ChEBI" id="CHEBI:60033"/>
        <dbReference type="ChEBI" id="CHEBI:78435"/>
        <dbReference type="EC" id="2.4.99.28"/>
    </reaction>
</comment>
<evidence type="ECO:0000259" key="20">
    <source>
        <dbReference type="Pfam" id="PF00912"/>
    </source>
</evidence>
<protein>
    <submittedName>
        <fullName evidence="21">Penicillin-binding protein 1A</fullName>
    </submittedName>
</protein>
<evidence type="ECO:0000256" key="1">
    <source>
        <dbReference type="ARBA" id="ARBA00004236"/>
    </source>
</evidence>
<dbReference type="InterPro" id="IPR001264">
    <property type="entry name" value="Glyco_trans_51"/>
</dbReference>
<evidence type="ECO:0000259" key="19">
    <source>
        <dbReference type="Pfam" id="PF00905"/>
    </source>
</evidence>
<dbReference type="Gene3D" id="1.10.3810.10">
    <property type="entry name" value="Biosynthetic peptidoglycan transglycosylase-like"/>
    <property type="match status" value="1"/>
</dbReference>
<keyword evidence="14" id="KW-0511">Multifunctional enzyme</keyword>
<evidence type="ECO:0000313" key="21">
    <source>
        <dbReference type="EMBL" id="MFD2551286.1"/>
    </source>
</evidence>
<feature type="domain" description="Glycosyl transferase family 51" evidence="20">
    <location>
        <begin position="74"/>
        <end position="243"/>
    </location>
</feature>
<dbReference type="PANTHER" id="PTHR32282:SF11">
    <property type="entry name" value="PENICILLIN-BINDING PROTEIN 1B"/>
    <property type="match status" value="1"/>
</dbReference>
<evidence type="ECO:0000256" key="15">
    <source>
        <dbReference type="ARBA" id="ARBA00023316"/>
    </source>
</evidence>
<keyword evidence="10" id="KW-0378">Hydrolase</keyword>
<keyword evidence="8" id="KW-0328">Glycosyltransferase</keyword>
<evidence type="ECO:0000256" key="4">
    <source>
        <dbReference type="ARBA" id="ARBA00007739"/>
    </source>
</evidence>
<evidence type="ECO:0000256" key="16">
    <source>
        <dbReference type="ARBA" id="ARBA00034000"/>
    </source>
</evidence>
<comment type="caution">
    <text evidence="21">The sequence shown here is derived from an EMBL/GenBank/DDBJ whole genome shotgun (WGS) entry which is preliminary data.</text>
</comment>
<keyword evidence="22" id="KW-1185">Reference proteome</keyword>
<evidence type="ECO:0000256" key="7">
    <source>
        <dbReference type="ARBA" id="ARBA00022670"/>
    </source>
</evidence>
<dbReference type="InterPro" id="IPR012338">
    <property type="entry name" value="Beta-lactam/transpept-like"/>
</dbReference>
<comment type="pathway">
    <text evidence="2">Cell wall biogenesis; peptidoglycan biosynthesis.</text>
</comment>
<name>A0ABW5KU88_9FLAO</name>
<dbReference type="Proteomes" id="UP001597472">
    <property type="component" value="Unassembled WGS sequence"/>
</dbReference>
<evidence type="ECO:0000256" key="13">
    <source>
        <dbReference type="ARBA" id="ARBA00023136"/>
    </source>
</evidence>